<evidence type="ECO:0000256" key="2">
    <source>
        <dbReference type="ARBA" id="ARBA00022692"/>
    </source>
</evidence>
<comment type="subcellular location">
    <subcellularLocation>
        <location evidence="1">Membrane</location>
        <topology evidence="1">Multi-pass membrane protein</topology>
    </subcellularLocation>
</comment>
<evidence type="ECO:0008006" key="7">
    <source>
        <dbReference type="Google" id="ProtNLM"/>
    </source>
</evidence>
<proteinExistence type="predicted"/>
<dbReference type="Pfam" id="PF07681">
    <property type="entry name" value="DoxX"/>
    <property type="match status" value="1"/>
</dbReference>
<keyword evidence="4 5" id="KW-0472">Membrane</keyword>
<feature type="transmembrane region" description="Helical" evidence="5">
    <location>
        <begin position="80"/>
        <end position="99"/>
    </location>
</feature>
<evidence type="ECO:0000256" key="3">
    <source>
        <dbReference type="ARBA" id="ARBA00022989"/>
    </source>
</evidence>
<evidence type="ECO:0000256" key="1">
    <source>
        <dbReference type="ARBA" id="ARBA00004141"/>
    </source>
</evidence>
<feature type="transmembrane region" description="Helical" evidence="5">
    <location>
        <begin position="21"/>
        <end position="40"/>
    </location>
</feature>
<keyword evidence="3 5" id="KW-1133">Transmembrane helix</keyword>
<name>T1ABM1_9ZZZZ</name>
<dbReference type="InterPro" id="IPR032808">
    <property type="entry name" value="DoxX"/>
</dbReference>
<dbReference type="GO" id="GO:0016020">
    <property type="term" value="C:membrane"/>
    <property type="evidence" value="ECO:0007669"/>
    <property type="project" value="UniProtKB-SubCell"/>
</dbReference>
<feature type="transmembrane region" description="Helical" evidence="5">
    <location>
        <begin position="142"/>
        <end position="165"/>
    </location>
</feature>
<keyword evidence="2 5" id="KW-0812">Transmembrane</keyword>
<feature type="transmembrane region" description="Helical" evidence="5">
    <location>
        <begin position="106"/>
        <end position="122"/>
    </location>
</feature>
<reference evidence="6" key="2">
    <citation type="journal article" date="2014" name="ISME J.">
        <title>Microbial stratification in low pH oxic and suboxic macroscopic growths along an acid mine drainage.</title>
        <authorList>
            <person name="Mendez-Garcia C."/>
            <person name="Mesa V."/>
            <person name="Sprenger R.R."/>
            <person name="Richter M."/>
            <person name="Diez M.S."/>
            <person name="Solano J."/>
            <person name="Bargiela R."/>
            <person name="Golyshina O.V."/>
            <person name="Manteca A."/>
            <person name="Ramos J.L."/>
            <person name="Gallego J.R."/>
            <person name="Llorente I."/>
            <person name="Martins Dos Santos V.A."/>
            <person name="Jensen O.N."/>
            <person name="Pelaez A.I."/>
            <person name="Sanchez J."/>
            <person name="Ferrer M."/>
        </authorList>
    </citation>
    <scope>NUCLEOTIDE SEQUENCE</scope>
</reference>
<gene>
    <name evidence="6" type="ORF">B1B_09684</name>
</gene>
<organism evidence="6">
    <name type="scientific">mine drainage metagenome</name>
    <dbReference type="NCBI Taxonomy" id="410659"/>
    <lineage>
        <taxon>unclassified sequences</taxon>
        <taxon>metagenomes</taxon>
        <taxon>ecological metagenomes</taxon>
    </lineage>
</organism>
<evidence type="ECO:0000256" key="4">
    <source>
        <dbReference type="ARBA" id="ARBA00023136"/>
    </source>
</evidence>
<evidence type="ECO:0000256" key="5">
    <source>
        <dbReference type="SAM" id="Phobius"/>
    </source>
</evidence>
<dbReference type="AlphaFoldDB" id="T1ABM1"/>
<reference evidence="6" key="1">
    <citation type="submission" date="2013-08" db="EMBL/GenBank/DDBJ databases">
        <authorList>
            <person name="Mendez C."/>
            <person name="Richter M."/>
            <person name="Ferrer M."/>
            <person name="Sanchez J."/>
        </authorList>
    </citation>
    <scope>NUCLEOTIDE SEQUENCE</scope>
</reference>
<dbReference type="EMBL" id="AUZY01006418">
    <property type="protein sequence ID" value="EQD54442.1"/>
    <property type="molecule type" value="Genomic_DNA"/>
</dbReference>
<comment type="caution">
    <text evidence="6">The sequence shown here is derived from an EMBL/GenBank/DDBJ whole genome shotgun (WGS) entry which is preliminary data.</text>
</comment>
<protein>
    <recommendedName>
        <fullName evidence="7">DoxX family protein</fullName>
    </recommendedName>
</protein>
<sequence length="192" mass="20751">MVEIRGTVAQGESWWVRNARALKTIFRVLLGIVWLIDGILKFTSGFVNSFLAAVQNSQANAPSWLSGWFSFWASQASSNASLIVYTVGTFEVILGLALITGFMRKIAYAGGVILSLLIWAVPEGFGGPYQSGAGGTDVGTGVIYAIAFLGLILINTAYGPSRYSLDFYIERRFPRWASIAEFRGAANPPGPD</sequence>
<accession>T1ABM1</accession>
<evidence type="ECO:0000313" key="6">
    <source>
        <dbReference type="EMBL" id="EQD54442.1"/>
    </source>
</evidence>